<protein>
    <submittedName>
        <fullName evidence="2">Prolyl 4-hydroxylase</fullName>
    </submittedName>
</protein>
<accession>A0A6P2MBK5</accession>
<proteinExistence type="predicted"/>
<dbReference type="EMBL" id="CABVQC010000022">
    <property type="protein sequence ID" value="VWB77286.1"/>
    <property type="molecule type" value="Genomic_DNA"/>
</dbReference>
<organism evidence="2 3">
    <name type="scientific">Burkholderia aenigmatica</name>
    <dbReference type="NCBI Taxonomy" id="2015348"/>
    <lineage>
        <taxon>Bacteria</taxon>
        <taxon>Pseudomonadati</taxon>
        <taxon>Pseudomonadota</taxon>
        <taxon>Betaproteobacteria</taxon>
        <taxon>Burkholderiales</taxon>
        <taxon>Burkholderiaceae</taxon>
        <taxon>Burkholderia</taxon>
        <taxon>Burkholderia cepacia complex</taxon>
    </lineage>
</organism>
<evidence type="ECO:0000313" key="3">
    <source>
        <dbReference type="Proteomes" id="UP000494261"/>
    </source>
</evidence>
<feature type="region of interest" description="Disordered" evidence="1">
    <location>
        <begin position="1"/>
        <end position="36"/>
    </location>
</feature>
<dbReference type="AlphaFoldDB" id="A0A6P2MBK5"/>
<dbReference type="Gene3D" id="2.60.120.620">
    <property type="entry name" value="q2cbj1_9rhob like domain"/>
    <property type="match status" value="1"/>
</dbReference>
<dbReference type="InterPro" id="IPR018655">
    <property type="entry name" value="DUF2086"/>
</dbReference>
<dbReference type="Pfam" id="PF09859">
    <property type="entry name" value="Oxygenase-NA"/>
    <property type="match status" value="1"/>
</dbReference>
<evidence type="ECO:0000313" key="2">
    <source>
        <dbReference type="EMBL" id="VWB77286.1"/>
    </source>
</evidence>
<gene>
    <name evidence="2" type="ORF">BLA13014_03537</name>
</gene>
<evidence type="ECO:0000256" key="1">
    <source>
        <dbReference type="SAM" id="MobiDB-lite"/>
    </source>
</evidence>
<reference evidence="2 3" key="1">
    <citation type="submission" date="2019-09" db="EMBL/GenBank/DDBJ databases">
        <authorList>
            <person name="Depoorter E."/>
        </authorList>
    </citation>
    <scope>NUCLEOTIDE SEQUENCE [LARGE SCALE GENOMIC DNA]</scope>
    <source>
        <strain evidence="2">LMG 13014</strain>
    </source>
</reference>
<name>A0A6P2MBK5_9BURK</name>
<dbReference type="Proteomes" id="UP000494261">
    <property type="component" value="Unassembled WGS sequence"/>
</dbReference>
<sequence>MRATPPDTASLPLFMPPAAQRSPSVSRTDPQPAVESDDIAQRTNALDWAAVAAELDRHGCACVPGLLSAHDCDALASRYPDDGLYRSRVVMARHGFGRGEYKYFAYPLPPLIAELRATIYPHLAPIANRWNQALGIDARYPDDHASFLDRCHAAGQTRPTPLILQYGPDDYNCLHQDLYGEHVFPLQVAILLSAPGRDFTGGEFVLTEQRPRMQSRAEVVPLTQGDAVIFAVHGRPVQGTRGVYRVNLRHGVSRIRAGHRHTVGIIFHDAQ</sequence>